<feature type="transmembrane region" description="Helical" evidence="2">
    <location>
        <begin position="241"/>
        <end position="267"/>
    </location>
</feature>
<keyword evidence="2" id="KW-1133">Transmembrane helix</keyword>
<proteinExistence type="predicted"/>
<gene>
    <name evidence="3" type="ORF">BXZ70DRAFT_943238</name>
</gene>
<keyword evidence="4" id="KW-1185">Reference proteome</keyword>
<name>A0A8K0UM92_9AGAR</name>
<dbReference type="AlphaFoldDB" id="A0A8K0UM92"/>
<feature type="compositionally biased region" description="Low complexity" evidence="1">
    <location>
        <begin position="661"/>
        <end position="674"/>
    </location>
</feature>
<evidence type="ECO:0000313" key="3">
    <source>
        <dbReference type="EMBL" id="KAH8099313.1"/>
    </source>
</evidence>
<keyword evidence="2" id="KW-0472">Membrane</keyword>
<feature type="compositionally biased region" description="Pro residues" evidence="1">
    <location>
        <begin position="536"/>
        <end position="546"/>
    </location>
</feature>
<evidence type="ECO:0000313" key="4">
    <source>
        <dbReference type="Proteomes" id="UP000813824"/>
    </source>
</evidence>
<dbReference type="OrthoDB" id="2756128at2759"/>
<feature type="region of interest" description="Disordered" evidence="1">
    <location>
        <begin position="564"/>
        <end position="674"/>
    </location>
</feature>
<dbReference type="EMBL" id="JAEVFJ010000020">
    <property type="protein sequence ID" value="KAH8099313.1"/>
    <property type="molecule type" value="Genomic_DNA"/>
</dbReference>
<dbReference type="Proteomes" id="UP000813824">
    <property type="component" value="Unassembled WGS sequence"/>
</dbReference>
<sequence length="674" mass="72028">MALGSLRPRPPPLLRLPRPLSVPSSSPPARLGRRPPHIPPHIKTLLAHSSSPSRPPMAKRQRPPVPSSSTHPARNIHPAGPSTALLAVLATISASSATVDGHPLDQQPPPPDFLCPLLSPDCHPDSPRQLSPLSPSTPRSVRREASPSSRVKKRDFPRPFVPPKYEQGDDGRWRKSNSWSLYGSQLCGNSQCSPEITGIPVVDNQIQPSQTAATNISPTIDADMNSVLPPGWPAKKSEDHIATAVIVVLSLVLAIIICIFMVGCIAWRKKRRIHAEQLLRDLEKKERAAASGEDSEDDESEHVKLARSRQRMWSKAAARWRANVRFSARRRRAQRSVATRDATPTHTAAASVTSLHSVSSSTAVSLRQVTPAPDEGSPSISPYPEEPRSTTTPSRSSSPTPAGTLPTSHPPAYRTHSLSAGQAGPSDHTCTPHSTPPPVDNDDQPSYLPSDVAHVATDDKGILARMVTLASAPPTESSAHSDPPGTSGGIYPSVPVLEEYEDMEVDSLQSQSRPEDGHTETLMVQPPVPSYSHDPPSSPFPLPPPKSRLAEPLFYEYPSAFEDDVIGTEPSIGPSAPPFEVVAPAPSAPPLDLEDEIYSSDDHPVPSAPPVGEDVDVVSPSTENPSEAISSPNSPHITESDTPSGLLTPPSSTPPRPRSPPEAASGRSPPGYLP</sequence>
<protein>
    <submittedName>
        <fullName evidence="3">Uncharacterized protein</fullName>
    </submittedName>
</protein>
<feature type="compositionally biased region" description="Low complexity" evidence="1">
    <location>
        <begin position="335"/>
        <end position="366"/>
    </location>
</feature>
<feature type="region of interest" description="Disordered" evidence="1">
    <location>
        <begin position="99"/>
        <end position="172"/>
    </location>
</feature>
<evidence type="ECO:0000256" key="1">
    <source>
        <dbReference type="SAM" id="MobiDB-lite"/>
    </source>
</evidence>
<feature type="region of interest" description="Disordered" evidence="1">
    <location>
        <begin position="329"/>
        <end position="549"/>
    </location>
</feature>
<keyword evidence="2" id="KW-0812">Transmembrane</keyword>
<organism evidence="3 4">
    <name type="scientific">Cristinia sonorae</name>
    <dbReference type="NCBI Taxonomy" id="1940300"/>
    <lineage>
        <taxon>Eukaryota</taxon>
        <taxon>Fungi</taxon>
        <taxon>Dikarya</taxon>
        <taxon>Basidiomycota</taxon>
        <taxon>Agaricomycotina</taxon>
        <taxon>Agaricomycetes</taxon>
        <taxon>Agaricomycetidae</taxon>
        <taxon>Agaricales</taxon>
        <taxon>Pleurotineae</taxon>
        <taxon>Stephanosporaceae</taxon>
        <taxon>Cristinia</taxon>
    </lineage>
</organism>
<feature type="region of interest" description="Disordered" evidence="1">
    <location>
        <begin position="1"/>
        <end position="79"/>
    </location>
</feature>
<feature type="compositionally biased region" description="Low complexity" evidence="1">
    <location>
        <begin position="15"/>
        <end position="30"/>
    </location>
</feature>
<accession>A0A8K0UM92</accession>
<feature type="compositionally biased region" description="Low complexity" evidence="1">
    <location>
        <begin position="389"/>
        <end position="401"/>
    </location>
</feature>
<evidence type="ECO:0000256" key="2">
    <source>
        <dbReference type="SAM" id="Phobius"/>
    </source>
</evidence>
<feature type="compositionally biased region" description="Polar residues" evidence="1">
    <location>
        <begin position="128"/>
        <end position="139"/>
    </location>
</feature>
<feature type="compositionally biased region" description="Polar residues" evidence="1">
    <location>
        <begin position="619"/>
        <end position="641"/>
    </location>
</feature>
<comment type="caution">
    <text evidence="3">The sequence shown here is derived from an EMBL/GenBank/DDBJ whole genome shotgun (WGS) entry which is preliminary data.</text>
</comment>
<reference evidence="3" key="1">
    <citation type="journal article" date="2021" name="New Phytol.">
        <title>Evolutionary innovations through gain and loss of genes in the ectomycorrhizal Boletales.</title>
        <authorList>
            <person name="Wu G."/>
            <person name="Miyauchi S."/>
            <person name="Morin E."/>
            <person name="Kuo A."/>
            <person name="Drula E."/>
            <person name="Varga T."/>
            <person name="Kohler A."/>
            <person name="Feng B."/>
            <person name="Cao Y."/>
            <person name="Lipzen A."/>
            <person name="Daum C."/>
            <person name="Hundley H."/>
            <person name="Pangilinan J."/>
            <person name="Johnson J."/>
            <person name="Barry K."/>
            <person name="LaButti K."/>
            <person name="Ng V."/>
            <person name="Ahrendt S."/>
            <person name="Min B."/>
            <person name="Choi I.G."/>
            <person name="Park H."/>
            <person name="Plett J.M."/>
            <person name="Magnuson J."/>
            <person name="Spatafora J.W."/>
            <person name="Nagy L.G."/>
            <person name="Henrissat B."/>
            <person name="Grigoriev I.V."/>
            <person name="Yang Z.L."/>
            <person name="Xu J."/>
            <person name="Martin F.M."/>
        </authorList>
    </citation>
    <scope>NUCLEOTIDE SEQUENCE</scope>
    <source>
        <strain evidence="3">KKN 215</strain>
    </source>
</reference>
<feature type="compositionally biased region" description="Pro residues" evidence="1">
    <location>
        <begin position="651"/>
        <end position="660"/>
    </location>
</feature>